<feature type="transmembrane region" description="Helical" evidence="13">
    <location>
        <begin position="217"/>
        <end position="240"/>
    </location>
</feature>
<evidence type="ECO:0000256" key="3">
    <source>
        <dbReference type="ARBA" id="ARBA00012438"/>
    </source>
</evidence>
<dbReference type="Pfam" id="PF02518">
    <property type="entry name" value="HATPase_c"/>
    <property type="match status" value="1"/>
</dbReference>
<dbReference type="GO" id="GO:0005524">
    <property type="term" value="F:ATP binding"/>
    <property type="evidence" value="ECO:0007669"/>
    <property type="project" value="UniProtKB-KW"/>
</dbReference>
<protein>
    <recommendedName>
        <fullName evidence="3">histidine kinase</fullName>
        <ecNumber evidence="3">2.7.13.3</ecNumber>
    </recommendedName>
</protein>
<dbReference type="PROSITE" id="PS50109">
    <property type="entry name" value="HIS_KIN"/>
    <property type="match status" value="1"/>
</dbReference>
<evidence type="ECO:0000256" key="5">
    <source>
        <dbReference type="ARBA" id="ARBA00022553"/>
    </source>
</evidence>
<dbReference type="SMART" id="SM00387">
    <property type="entry name" value="HATPase_c"/>
    <property type="match status" value="1"/>
</dbReference>
<keyword evidence="8" id="KW-0418">Kinase</keyword>
<accession>A0A1G2TXU1</accession>
<keyword evidence="5" id="KW-0597">Phosphoprotein</keyword>
<dbReference type="InterPro" id="IPR005467">
    <property type="entry name" value="His_kinase_dom"/>
</dbReference>
<feature type="transmembrane region" description="Helical" evidence="13">
    <location>
        <begin position="56"/>
        <end position="78"/>
    </location>
</feature>
<dbReference type="Gene3D" id="3.30.565.10">
    <property type="entry name" value="Histidine kinase-like ATPase, C-terminal domain"/>
    <property type="match status" value="1"/>
</dbReference>
<feature type="domain" description="Histidine kinase" evidence="14">
    <location>
        <begin position="334"/>
        <end position="552"/>
    </location>
</feature>
<keyword evidence="7" id="KW-0547">Nucleotide-binding</keyword>
<dbReference type="InterPro" id="IPR036097">
    <property type="entry name" value="HisK_dim/P_sf"/>
</dbReference>
<dbReference type="PRINTS" id="PR00344">
    <property type="entry name" value="BCTRLSENSOR"/>
</dbReference>
<feature type="coiled-coil region" evidence="12">
    <location>
        <begin position="297"/>
        <end position="330"/>
    </location>
</feature>
<dbReference type="AlphaFoldDB" id="A0A1G2TXU1"/>
<dbReference type="Pfam" id="PF00512">
    <property type="entry name" value="HisKA"/>
    <property type="match status" value="1"/>
</dbReference>
<dbReference type="EC" id="2.7.13.3" evidence="3"/>
<evidence type="ECO:0000256" key="1">
    <source>
        <dbReference type="ARBA" id="ARBA00000085"/>
    </source>
</evidence>
<keyword evidence="6" id="KW-0808">Transferase</keyword>
<dbReference type="InterPro" id="IPR003594">
    <property type="entry name" value="HATPase_dom"/>
</dbReference>
<sequence>MEILCPDSIPAFLNFFDLSIAPSLLFYTYIPTIIISSLLGLFVFIKDKKSLLSKILLLITIFFSLWVLDIFILWVATYNDAIMFGWQITPILEVPIFLLSIYFTYIFTNKNRKDIKPYVKIILLAIMGAVFVLLPTQQNITSYDILSCEGILGNLWSFMYIFEFIAIAWVAGICIKNYRRIPKGDLLKNQIFYVGIGIVSFLVLFVSSNILGETLEVQQISFIGSIGMVLFLAFLAYLIIRYQAFNIKMIGAQALVIALVVLIGATLLVQDPFYSQIIIAITLVLVIGLGYSLTQSVKKEVKQREQIEELAENLEVANEKLKELDQLKSEFLSLATHQIRAPLTAIKGYSSMLLEGDFGVLPQKATDSVQTIMKSCQNLIKIVEDFLNISRIEQGRMVYEKSIFDIKEIVQEVIKEIKPNIDKAGLSLDLNIPVEKINVNADRNKIKQVIGNIVDNSIKYTPHGQINISVFLDGEKVKIAVKDSGTGIDPSEINKLFAKFSRTKEANKTSVTGTGLGLYVAKKIIEAHRGDIKIYSEGVGKGSTFTIELPAL</sequence>
<keyword evidence="9" id="KW-0067">ATP-binding</keyword>
<keyword evidence="13" id="KW-0812">Transmembrane</keyword>
<evidence type="ECO:0000256" key="9">
    <source>
        <dbReference type="ARBA" id="ARBA00022840"/>
    </source>
</evidence>
<organism evidence="15 16">
    <name type="scientific">Candidatus Zambryskibacteria bacterium RIFCSPLOWO2_01_FULL_35_19</name>
    <dbReference type="NCBI Taxonomy" id="1802757"/>
    <lineage>
        <taxon>Bacteria</taxon>
        <taxon>Candidatus Zambryskiibacteriota</taxon>
    </lineage>
</organism>
<evidence type="ECO:0000256" key="8">
    <source>
        <dbReference type="ARBA" id="ARBA00022777"/>
    </source>
</evidence>
<evidence type="ECO:0000313" key="15">
    <source>
        <dbReference type="EMBL" id="OHB01993.1"/>
    </source>
</evidence>
<evidence type="ECO:0000256" key="6">
    <source>
        <dbReference type="ARBA" id="ARBA00022679"/>
    </source>
</evidence>
<dbReference type="GO" id="GO:0005886">
    <property type="term" value="C:plasma membrane"/>
    <property type="evidence" value="ECO:0007669"/>
    <property type="project" value="UniProtKB-SubCell"/>
</dbReference>
<dbReference type="Gene3D" id="1.10.287.130">
    <property type="match status" value="1"/>
</dbReference>
<reference evidence="15 16" key="1">
    <citation type="journal article" date="2016" name="Nat. Commun.">
        <title>Thousands of microbial genomes shed light on interconnected biogeochemical processes in an aquifer system.</title>
        <authorList>
            <person name="Anantharaman K."/>
            <person name="Brown C.T."/>
            <person name="Hug L.A."/>
            <person name="Sharon I."/>
            <person name="Castelle C.J."/>
            <person name="Probst A.J."/>
            <person name="Thomas B.C."/>
            <person name="Singh A."/>
            <person name="Wilkins M.J."/>
            <person name="Karaoz U."/>
            <person name="Brodie E.L."/>
            <person name="Williams K.H."/>
            <person name="Hubbard S.S."/>
            <person name="Banfield J.F."/>
        </authorList>
    </citation>
    <scope>NUCLEOTIDE SEQUENCE [LARGE SCALE GENOMIC DNA]</scope>
</reference>
<dbReference type="InterPro" id="IPR003661">
    <property type="entry name" value="HisK_dim/P_dom"/>
</dbReference>
<keyword evidence="11 13" id="KW-0472">Membrane</keyword>
<feature type="transmembrane region" description="Helical" evidence="13">
    <location>
        <begin position="247"/>
        <end position="267"/>
    </location>
</feature>
<dbReference type="InterPro" id="IPR050736">
    <property type="entry name" value="Sensor_HK_Regulatory"/>
</dbReference>
<feature type="transmembrane region" description="Helical" evidence="13">
    <location>
        <begin position="273"/>
        <end position="294"/>
    </location>
</feature>
<dbReference type="EMBL" id="MHWA01000008">
    <property type="protein sequence ID" value="OHB01993.1"/>
    <property type="molecule type" value="Genomic_DNA"/>
</dbReference>
<keyword evidence="10" id="KW-0902">Two-component regulatory system</keyword>
<comment type="caution">
    <text evidence="15">The sequence shown here is derived from an EMBL/GenBank/DDBJ whole genome shotgun (WGS) entry which is preliminary data.</text>
</comment>
<evidence type="ECO:0000259" key="14">
    <source>
        <dbReference type="PROSITE" id="PS50109"/>
    </source>
</evidence>
<feature type="transmembrane region" description="Helical" evidence="13">
    <location>
        <begin position="117"/>
        <end position="135"/>
    </location>
</feature>
<evidence type="ECO:0000256" key="7">
    <source>
        <dbReference type="ARBA" id="ARBA00022741"/>
    </source>
</evidence>
<evidence type="ECO:0000256" key="12">
    <source>
        <dbReference type="SAM" id="Coils"/>
    </source>
</evidence>
<dbReference type="PANTHER" id="PTHR43711">
    <property type="entry name" value="TWO-COMPONENT HISTIDINE KINASE"/>
    <property type="match status" value="1"/>
</dbReference>
<evidence type="ECO:0000256" key="11">
    <source>
        <dbReference type="ARBA" id="ARBA00023136"/>
    </source>
</evidence>
<evidence type="ECO:0000256" key="2">
    <source>
        <dbReference type="ARBA" id="ARBA00004236"/>
    </source>
</evidence>
<evidence type="ECO:0000256" key="10">
    <source>
        <dbReference type="ARBA" id="ARBA00023012"/>
    </source>
</evidence>
<dbReference type="SUPFAM" id="SSF55874">
    <property type="entry name" value="ATPase domain of HSP90 chaperone/DNA topoisomerase II/histidine kinase"/>
    <property type="match status" value="1"/>
</dbReference>
<dbReference type="GO" id="GO:0000155">
    <property type="term" value="F:phosphorelay sensor kinase activity"/>
    <property type="evidence" value="ECO:0007669"/>
    <property type="project" value="InterPro"/>
</dbReference>
<keyword evidence="13" id="KW-1133">Transmembrane helix</keyword>
<gene>
    <name evidence="15" type="ORF">A3A90_02015</name>
</gene>
<comment type="catalytic activity">
    <reaction evidence="1">
        <text>ATP + protein L-histidine = ADP + protein N-phospho-L-histidine.</text>
        <dbReference type="EC" id="2.7.13.3"/>
    </reaction>
</comment>
<dbReference type="FunFam" id="3.30.565.10:FF:000023">
    <property type="entry name" value="PAS domain-containing sensor histidine kinase"/>
    <property type="match status" value="1"/>
</dbReference>
<proteinExistence type="predicted"/>
<dbReference type="PANTHER" id="PTHR43711:SF1">
    <property type="entry name" value="HISTIDINE KINASE 1"/>
    <property type="match status" value="1"/>
</dbReference>
<dbReference type="CDD" id="cd00082">
    <property type="entry name" value="HisKA"/>
    <property type="match status" value="1"/>
</dbReference>
<comment type="subcellular location">
    <subcellularLocation>
        <location evidence="2">Cell membrane</location>
    </subcellularLocation>
</comment>
<evidence type="ECO:0000256" key="13">
    <source>
        <dbReference type="SAM" id="Phobius"/>
    </source>
</evidence>
<feature type="transmembrane region" description="Helical" evidence="13">
    <location>
        <begin position="24"/>
        <end position="44"/>
    </location>
</feature>
<feature type="transmembrane region" description="Helical" evidence="13">
    <location>
        <begin position="155"/>
        <end position="178"/>
    </location>
</feature>
<feature type="transmembrane region" description="Helical" evidence="13">
    <location>
        <begin position="190"/>
        <end position="211"/>
    </location>
</feature>
<keyword evidence="12" id="KW-0175">Coiled coil</keyword>
<dbReference type="SMART" id="SM00388">
    <property type="entry name" value="HisKA"/>
    <property type="match status" value="1"/>
</dbReference>
<name>A0A1G2TXU1_9BACT</name>
<dbReference type="Proteomes" id="UP000178404">
    <property type="component" value="Unassembled WGS sequence"/>
</dbReference>
<keyword evidence="4" id="KW-1003">Cell membrane</keyword>
<dbReference type="InterPro" id="IPR036890">
    <property type="entry name" value="HATPase_C_sf"/>
</dbReference>
<evidence type="ECO:0000313" key="16">
    <source>
        <dbReference type="Proteomes" id="UP000178404"/>
    </source>
</evidence>
<dbReference type="InterPro" id="IPR004358">
    <property type="entry name" value="Sig_transdc_His_kin-like_C"/>
</dbReference>
<evidence type="ECO:0000256" key="4">
    <source>
        <dbReference type="ARBA" id="ARBA00022475"/>
    </source>
</evidence>
<feature type="transmembrane region" description="Helical" evidence="13">
    <location>
        <begin position="84"/>
        <end position="105"/>
    </location>
</feature>
<dbReference type="SUPFAM" id="SSF47384">
    <property type="entry name" value="Homodimeric domain of signal transducing histidine kinase"/>
    <property type="match status" value="1"/>
</dbReference>